<evidence type="ECO:0000256" key="1">
    <source>
        <dbReference type="SAM" id="SignalP"/>
    </source>
</evidence>
<proteinExistence type="predicted"/>
<dbReference type="Proteomes" id="UP001386437">
    <property type="component" value="Unassembled WGS sequence"/>
</dbReference>
<comment type="caution">
    <text evidence="2">The sequence shown here is derived from an EMBL/GenBank/DDBJ whole genome shotgun (WGS) entry which is preliminary data.</text>
</comment>
<dbReference type="EMBL" id="JACFYJ010000052">
    <property type="protein sequence ID" value="MEI6000492.1"/>
    <property type="molecule type" value="Genomic_DNA"/>
</dbReference>
<feature type="chain" id="PRO_5045845255" evidence="1">
    <location>
        <begin position="19"/>
        <end position="142"/>
    </location>
</feature>
<evidence type="ECO:0000313" key="3">
    <source>
        <dbReference type="Proteomes" id="UP001386437"/>
    </source>
</evidence>
<sequence>MKTKMMLGLVAAVLLTQAGCTTKIQSLPLPAALQSQNAQDVALYFGEQRHAPVRQTLGSKEFAVRVPRQPQDSREFTCNLALAKGVQQLRDFAREQHANAVINVTTRFQHNESTSPNEFKCGASLNGSTLAVRGDIVTLETQ</sequence>
<accession>A0ABU8IYJ9</accession>
<dbReference type="RefSeq" id="WP_336600422.1">
    <property type="nucleotide sequence ID" value="NZ_JACFYJ010000052.1"/>
</dbReference>
<keyword evidence="1" id="KW-0732">Signal</keyword>
<reference evidence="2 3" key="1">
    <citation type="journal article" date="2022" name="Arch. Microbiol.">
        <title>Paraburkholderia bengalensis sp. nov. isolated from roots of Oryza sativa, IR64.</title>
        <authorList>
            <person name="Nag P."/>
            <person name="Mondal N."/>
            <person name="Sarkar J."/>
            <person name="Das S."/>
        </authorList>
    </citation>
    <scope>NUCLEOTIDE SEQUENCE [LARGE SCALE GENOMIC DNA]</scope>
    <source>
        <strain evidence="2 3">IR64_4_BI</strain>
    </source>
</reference>
<gene>
    <name evidence="2" type="ORF">H3V53_25845</name>
</gene>
<protein>
    <submittedName>
        <fullName evidence="2">Uncharacterized protein</fullName>
    </submittedName>
</protein>
<evidence type="ECO:0000313" key="2">
    <source>
        <dbReference type="EMBL" id="MEI6000492.1"/>
    </source>
</evidence>
<feature type="signal peptide" evidence="1">
    <location>
        <begin position="1"/>
        <end position="18"/>
    </location>
</feature>
<organism evidence="2 3">
    <name type="scientific">Paraburkholderia bengalensis</name>
    <dbReference type="NCBI Taxonomy" id="2747562"/>
    <lineage>
        <taxon>Bacteria</taxon>
        <taxon>Pseudomonadati</taxon>
        <taxon>Pseudomonadota</taxon>
        <taxon>Betaproteobacteria</taxon>
        <taxon>Burkholderiales</taxon>
        <taxon>Burkholderiaceae</taxon>
        <taxon>Paraburkholderia</taxon>
    </lineage>
</organism>
<name>A0ABU8IYJ9_9BURK</name>
<keyword evidence="3" id="KW-1185">Reference proteome</keyword>